<keyword evidence="14" id="KW-1185">Reference proteome</keyword>
<reference evidence="13 14" key="1">
    <citation type="journal article" date="2013" name="Int. J. Syst. Evol. Microbiol.">
        <title>Roseomonas aerophila sp. nov., isolated from air.</title>
        <authorList>
            <person name="Kim S.J."/>
            <person name="Weon H.Y."/>
            <person name="Ahn J.H."/>
            <person name="Hong S.B."/>
            <person name="Seok S.J."/>
            <person name="Whang K.S."/>
            <person name="Kwon S.W."/>
        </authorList>
    </citation>
    <scope>NUCLEOTIDE SEQUENCE [LARGE SCALE GENOMIC DNA]</scope>
    <source>
        <strain evidence="13 14">NBRC 108923</strain>
    </source>
</reference>
<evidence type="ECO:0000256" key="7">
    <source>
        <dbReference type="ARBA" id="ARBA00022916"/>
    </source>
</evidence>
<gene>
    <name evidence="13" type="ORF">IBL26_01325</name>
</gene>
<evidence type="ECO:0000259" key="12">
    <source>
        <dbReference type="Pfam" id="PF05420"/>
    </source>
</evidence>
<evidence type="ECO:0000256" key="2">
    <source>
        <dbReference type="ARBA" id="ARBA00005186"/>
    </source>
</evidence>
<evidence type="ECO:0000256" key="11">
    <source>
        <dbReference type="SAM" id="MobiDB-lite"/>
    </source>
</evidence>
<dbReference type="PROSITE" id="PS50005">
    <property type="entry name" value="TPR"/>
    <property type="match status" value="1"/>
</dbReference>
<keyword evidence="9" id="KW-0998">Cell outer membrane</keyword>
<proteinExistence type="inferred from homology"/>
<dbReference type="InterPro" id="IPR011990">
    <property type="entry name" value="TPR-like_helical_dom_sf"/>
</dbReference>
<name>A0ABR7RFW6_9PROT</name>
<accession>A0ABR7RFW6</accession>
<keyword evidence="4" id="KW-0732">Signal</keyword>
<comment type="pathway">
    <text evidence="2">Glycan metabolism; bacterial cellulose biosynthesis.</text>
</comment>
<dbReference type="Gene3D" id="1.25.40.10">
    <property type="entry name" value="Tetratricopeptide repeat domain"/>
    <property type="match status" value="6"/>
</dbReference>
<dbReference type="InterPro" id="IPR003921">
    <property type="entry name" value="Cell_synth_C"/>
</dbReference>
<evidence type="ECO:0000313" key="13">
    <source>
        <dbReference type="EMBL" id="MBC9205460.1"/>
    </source>
</evidence>
<dbReference type="PANTHER" id="PTHR12558:SF13">
    <property type="entry name" value="CELL DIVISION CYCLE PROTEIN 27 HOMOLOG"/>
    <property type="match status" value="1"/>
</dbReference>
<protein>
    <submittedName>
        <fullName evidence="13">BCSC C-terminal domain-containing protein</fullName>
    </submittedName>
</protein>
<evidence type="ECO:0000313" key="14">
    <source>
        <dbReference type="Proteomes" id="UP000626026"/>
    </source>
</evidence>
<feature type="region of interest" description="Disordered" evidence="11">
    <location>
        <begin position="52"/>
        <end position="86"/>
    </location>
</feature>
<dbReference type="Proteomes" id="UP000626026">
    <property type="component" value="Unassembled WGS sequence"/>
</dbReference>
<organism evidence="13 14">
    <name type="scientific">Teichococcus aerophilus</name>
    <dbReference type="NCBI Taxonomy" id="1224513"/>
    <lineage>
        <taxon>Bacteria</taxon>
        <taxon>Pseudomonadati</taxon>
        <taxon>Pseudomonadota</taxon>
        <taxon>Alphaproteobacteria</taxon>
        <taxon>Acetobacterales</taxon>
        <taxon>Roseomonadaceae</taxon>
        <taxon>Roseomonas</taxon>
    </lineage>
</organism>
<dbReference type="PANTHER" id="PTHR12558">
    <property type="entry name" value="CELL DIVISION CYCLE 16,23,27"/>
    <property type="match status" value="1"/>
</dbReference>
<dbReference type="SMART" id="SM00028">
    <property type="entry name" value="TPR"/>
    <property type="match status" value="8"/>
</dbReference>
<evidence type="ECO:0000256" key="4">
    <source>
        <dbReference type="ARBA" id="ARBA00022729"/>
    </source>
</evidence>
<dbReference type="InterPro" id="IPR019734">
    <property type="entry name" value="TPR_rpt"/>
</dbReference>
<evidence type="ECO:0000256" key="9">
    <source>
        <dbReference type="ARBA" id="ARBA00023237"/>
    </source>
</evidence>
<evidence type="ECO:0000256" key="6">
    <source>
        <dbReference type="ARBA" id="ARBA00022803"/>
    </source>
</evidence>
<dbReference type="Pfam" id="PF14559">
    <property type="entry name" value="TPR_19"/>
    <property type="match status" value="4"/>
</dbReference>
<dbReference type="PRINTS" id="PR01441">
    <property type="entry name" value="CELLSNTHASEC"/>
</dbReference>
<evidence type="ECO:0000256" key="5">
    <source>
        <dbReference type="ARBA" id="ARBA00022737"/>
    </source>
</evidence>
<evidence type="ECO:0000256" key="10">
    <source>
        <dbReference type="PROSITE-ProRule" id="PRU00339"/>
    </source>
</evidence>
<dbReference type="Pfam" id="PF05420">
    <property type="entry name" value="BCSC_C"/>
    <property type="match status" value="1"/>
</dbReference>
<dbReference type="SUPFAM" id="SSF56935">
    <property type="entry name" value="Porins"/>
    <property type="match status" value="1"/>
</dbReference>
<dbReference type="SUPFAM" id="SSF48452">
    <property type="entry name" value="TPR-like"/>
    <property type="match status" value="4"/>
</dbReference>
<comment type="subcellular location">
    <subcellularLocation>
        <location evidence="1">Cell outer membrane</location>
        <topology evidence="1">Peripheral membrane protein</topology>
    </subcellularLocation>
</comment>
<dbReference type="InterPro" id="IPR008410">
    <property type="entry name" value="BCSC_C"/>
</dbReference>
<keyword evidence="6 10" id="KW-0802">TPR repeat</keyword>
<evidence type="ECO:0000256" key="8">
    <source>
        <dbReference type="ARBA" id="ARBA00023136"/>
    </source>
</evidence>
<dbReference type="EMBL" id="JACTVA010000002">
    <property type="protein sequence ID" value="MBC9205460.1"/>
    <property type="molecule type" value="Genomic_DNA"/>
</dbReference>
<feature type="repeat" description="TPR" evidence="10">
    <location>
        <begin position="404"/>
        <end position="437"/>
    </location>
</feature>
<feature type="domain" description="Cellulose synthase operon C C-terminal" evidence="12">
    <location>
        <begin position="1032"/>
        <end position="1374"/>
    </location>
</feature>
<evidence type="ECO:0000256" key="1">
    <source>
        <dbReference type="ARBA" id="ARBA00004339"/>
    </source>
</evidence>
<sequence length="1385" mass="147324">MTKGSQRRSATLLAPGTARAAIEGLNASHRPLVGAMLGVMILGGTAAAQAPAPSAAPALPPLAPPASRAPGAPIPPAAAPAAAAPAEENTALTTLLEQVEYWRAQNRPDMAMPAVERILAASPNNPNALVIAAELAGQLGRTSEAEGYLATLRRVAPNDSRIAGIERQRSFTDADRAALDEARSLSQAGRHADAVARYRVLFPNDADIPDNFRLEFYSSLANSSLTGFREATTALEDAIRRAPNDLRLRLALAQIQTYRDTTRYQGIATLKTLAANPQVATAARAAWRDALLWEGVNSELVGAIKAYLAVNPSDPQLVAKLRDAEAAYQVEALGLARMRGFELLDNPQEAEKQFASVLQQEPNEPTALGGLGIVRMQQGRLQEARVLRDRALAATPADRQNQIDDMFFGLGYAFLKAGDVAGAENIFQSTLARSPEDAGALAGMAVIRMRQGKVAEARAFRAQALEKAGTREREITSIVGGLETAAPRGNARAGGGLPPSVLARRALERGDLARADDLARRAGRGPAVEQLAAEVILGRVALQRDDLPTAEYRFRSALARRPRLPEALVGLYEVLQRQNRFAEAEALQQETGLQVPAGAATRQAYVLRDTASRSESSDEAAELLARAKTIDPRNPWVRLDLARVLRDQGREDLAAQEERELIALGGNDAAYAAALLALENERYDDVIARLEAIPNRVRSADANRLLTQGRQQQDIARLEQFARAQPRSDAVPRLVALAGRPDPSGTTAAGVVRALGRLRQEDAALQAARAAMAANPGASPDFRIQLAGALLGANRLQDARAMTQQLLAEGNVTEEQRRQIASLSAGAAVAQAYELNAQGDQEGALAELQPALQRAPDNVAVNLALARVYLASNRAADAQGIADAVLARNPGNLEALSVATDAALARRDWQRADALLQEGRSRYPADPAIMLMDARLARAQGDHRRALRSLESAGVRRYAQLQANGGGSAGTDANLLAAQLRSSGNENAGGAEISDTMASQIATELAAARKETVTWIQAGVGYRQRSGQGGLSRLSEVTAPVEASTPVPGIGGRVTARAETVALSAGSLGSDFNSQRSFGTNPLAAPGSTARPSSRATGVALNVAYAYGDVRADIGSTPLGFRMATAVGGVEYAPALTDKLRLRVAAERRAVDDSLLSYGGMRDSRTGTTWGNVARTGGRAQLEYMLTNNTVLYGGGSYASVDGRNVAGNTRFEVGGGLAWTLLRRPDEEFVLGVDTRYTSYDRNLRNFTLGQGGYFSPQSQFAAVLQGDWRKRYGDWRLRLGGALGWQTYREDASDVFPNDAALQASLVAAAAADPTITTRYASDSSNGLIGGVRAEAEYAITPQLRLTALGSYDRAGNWEQFTGLLRLRYAFEQPGPDLSTVAP</sequence>
<evidence type="ECO:0000256" key="3">
    <source>
        <dbReference type="ARBA" id="ARBA00005886"/>
    </source>
</evidence>
<keyword evidence="8" id="KW-0472">Membrane</keyword>
<keyword evidence="7" id="KW-0135">Cellulose biosynthesis</keyword>
<comment type="caution">
    <text evidence="13">The sequence shown here is derived from an EMBL/GenBank/DDBJ whole genome shotgun (WGS) entry which is preliminary data.</text>
</comment>
<keyword evidence="5" id="KW-0677">Repeat</keyword>
<dbReference type="RefSeq" id="WP_187782643.1">
    <property type="nucleotide sequence ID" value="NZ_JACTVA010000002.1"/>
</dbReference>
<comment type="similarity">
    <text evidence="3">Belongs to the AcsC/BcsC family.</text>
</comment>